<name>E3N7A7_CAERE</name>
<evidence type="ECO:0000256" key="2">
    <source>
        <dbReference type="SAM" id="Phobius"/>
    </source>
</evidence>
<feature type="compositionally biased region" description="Low complexity" evidence="1">
    <location>
        <begin position="199"/>
        <end position="210"/>
    </location>
</feature>
<protein>
    <submittedName>
        <fullName evidence="3">Uncharacterized protein</fullName>
    </submittedName>
</protein>
<proteinExistence type="predicted"/>
<dbReference type="SUPFAM" id="SSF57850">
    <property type="entry name" value="RING/U-box"/>
    <property type="match status" value="1"/>
</dbReference>
<dbReference type="InterPro" id="IPR001841">
    <property type="entry name" value="Znf_RING"/>
</dbReference>
<dbReference type="SMART" id="SM00184">
    <property type="entry name" value="RING"/>
    <property type="match status" value="1"/>
</dbReference>
<feature type="region of interest" description="Disordered" evidence="1">
    <location>
        <begin position="198"/>
        <end position="373"/>
    </location>
</feature>
<dbReference type="HOGENOM" id="CLU_742349_0_0_1"/>
<dbReference type="Proteomes" id="UP000008281">
    <property type="component" value="Unassembled WGS sequence"/>
</dbReference>
<dbReference type="InterPro" id="IPR013083">
    <property type="entry name" value="Znf_RING/FYVE/PHD"/>
</dbReference>
<feature type="transmembrane region" description="Helical" evidence="2">
    <location>
        <begin position="12"/>
        <end position="35"/>
    </location>
</feature>
<keyword evidence="4" id="KW-1185">Reference proteome</keyword>
<gene>
    <name evidence="3" type="ORF">CRE_10566</name>
</gene>
<keyword evidence="2" id="KW-0472">Membrane</keyword>
<sequence>MVSTTQYSFHDKITWLIGILNFLVTIVAIISCFAFENSKNLGILICELVFSLICATTMLEFVRVARGFIKLRRPSSDEMFEMETLNPLMVQLEEANVQEELVAKKPYCEMCMEEYRYPPGPKVMATCGHTVCEYCADKYLSDSSNELNTRCPLCSKMDLDNATELLTPEPASEPLTPGLAVESSASELAPATEILVLASEPTQEPSTSTTKPAPETVLEPSSSKSAPEPPVYVFPPKPAPESASESAEEPSALDRTQELFASETAPELTTIESAPEPSVPNQESLAIALVPDLTAESLITEPAPGPAEEFSAPEPPSAPESSAIEPTQEPSPPKLPQKLYASGPAPQSSASGSPAIQPTENFSVTKINEEETD</sequence>
<feature type="transmembrane region" description="Helical" evidence="2">
    <location>
        <begin position="41"/>
        <end position="62"/>
    </location>
</feature>
<keyword evidence="2" id="KW-0812">Transmembrane</keyword>
<evidence type="ECO:0000313" key="3">
    <source>
        <dbReference type="EMBL" id="EFO88436.1"/>
    </source>
</evidence>
<dbReference type="AlphaFoldDB" id="E3N7A7"/>
<dbReference type="EMBL" id="DS268546">
    <property type="protein sequence ID" value="EFO88436.1"/>
    <property type="molecule type" value="Genomic_DNA"/>
</dbReference>
<dbReference type="InterPro" id="IPR017907">
    <property type="entry name" value="Znf_RING_CS"/>
</dbReference>
<evidence type="ECO:0000256" key="1">
    <source>
        <dbReference type="SAM" id="MobiDB-lite"/>
    </source>
</evidence>
<feature type="compositionally biased region" description="Pro residues" evidence="1">
    <location>
        <begin position="227"/>
        <end position="239"/>
    </location>
</feature>
<dbReference type="PROSITE" id="PS50089">
    <property type="entry name" value="ZF_RING_2"/>
    <property type="match status" value="1"/>
</dbReference>
<dbReference type="PROSITE" id="PS00518">
    <property type="entry name" value="ZF_RING_1"/>
    <property type="match status" value="1"/>
</dbReference>
<dbReference type="Gene3D" id="3.30.40.10">
    <property type="entry name" value="Zinc/RING finger domain, C3HC4 (zinc finger)"/>
    <property type="match status" value="1"/>
</dbReference>
<reference evidence="3" key="1">
    <citation type="submission" date="2007-07" db="EMBL/GenBank/DDBJ databases">
        <title>PCAP assembly of the Caenorhabditis remanei genome.</title>
        <authorList>
            <consortium name="The Caenorhabditis remanei Sequencing Consortium"/>
            <person name="Wilson R.K."/>
        </authorList>
    </citation>
    <scope>NUCLEOTIDE SEQUENCE [LARGE SCALE GENOMIC DNA]</scope>
    <source>
        <strain evidence="3">PB4641</strain>
    </source>
</reference>
<accession>E3N7A7</accession>
<feature type="compositionally biased region" description="Low complexity" evidence="1">
    <location>
        <begin position="341"/>
        <end position="358"/>
    </location>
</feature>
<evidence type="ECO:0000313" key="4">
    <source>
        <dbReference type="Proteomes" id="UP000008281"/>
    </source>
</evidence>
<organism evidence="4">
    <name type="scientific">Caenorhabditis remanei</name>
    <name type="common">Caenorhabditis vulgaris</name>
    <dbReference type="NCBI Taxonomy" id="31234"/>
    <lineage>
        <taxon>Eukaryota</taxon>
        <taxon>Metazoa</taxon>
        <taxon>Ecdysozoa</taxon>
        <taxon>Nematoda</taxon>
        <taxon>Chromadorea</taxon>
        <taxon>Rhabditida</taxon>
        <taxon>Rhabditina</taxon>
        <taxon>Rhabditomorpha</taxon>
        <taxon>Rhabditoidea</taxon>
        <taxon>Rhabditidae</taxon>
        <taxon>Peloderinae</taxon>
        <taxon>Caenorhabditis</taxon>
    </lineage>
</organism>
<keyword evidence="2" id="KW-1133">Transmembrane helix</keyword>
<dbReference type="Pfam" id="PF14634">
    <property type="entry name" value="zf-RING_5"/>
    <property type="match status" value="1"/>
</dbReference>